<dbReference type="OrthoDB" id="6188462at2759"/>
<evidence type="ECO:0000259" key="2">
    <source>
        <dbReference type="PROSITE" id="PS00022"/>
    </source>
</evidence>
<keyword evidence="3" id="KW-1185">Reference proteome</keyword>
<dbReference type="InterPro" id="IPR000742">
    <property type="entry name" value="EGF"/>
</dbReference>
<dbReference type="AlphaFoldDB" id="A0A8B8F2A9"/>
<dbReference type="KEGG" id="cvn:111138331"/>
<dbReference type="Proteomes" id="UP000694844">
    <property type="component" value="Chromosome 5"/>
</dbReference>
<keyword evidence="1" id="KW-0732">Signal</keyword>
<dbReference type="RefSeq" id="XP_022345953.1">
    <property type="nucleotide sequence ID" value="XM_022490245.1"/>
</dbReference>
<dbReference type="GeneID" id="111138331"/>
<reference evidence="4" key="1">
    <citation type="submission" date="2025-08" db="UniProtKB">
        <authorList>
            <consortium name="RefSeq"/>
        </authorList>
    </citation>
    <scope>IDENTIFICATION</scope>
    <source>
        <tissue evidence="4">Whole sample</tissue>
    </source>
</reference>
<evidence type="ECO:0000256" key="1">
    <source>
        <dbReference type="SAM" id="SignalP"/>
    </source>
</evidence>
<accession>A0A8B8F2A9</accession>
<feature type="domain" description="EGF-like" evidence="2">
    <location>
        <begin position="150"/>
        <end position="161"/>
    </location>
</feature>
<evidence type="ECO:0000313" key="4">
    <source>
        <dbReference type="RefSeq" id="XP_022345953.1"/>
    </source>
</evidence>
<sequence>MRTRVSMFLGLIIWCPSAIQQTTEEIGPKRCVIIQEKESVSVPSYIRAMSSFLDNHDKSHCQTQSIDQSLLRCGQTDVYIKPECVCTFYNVYEATLYHGYSSCPGGSGPDIVTQLKCPDCRNYSLNNTGPCINGGTLNCEGDEVAPNINCLCPPNYEGMFCENRIENVTRTCYRISKDSVKDLSNCNSTGMDCVTYSRNTTFAYKCNETHTSQGRRELQLCIDTELIPYKTEVSNDETASLTSGGISLTSVRWTVLVILGSFFVFM</sequence>
<feature type="chain" id="PRO_5034805244" evidence="1">
    <location>
        <begin position="22"/>
        <end position="266"/>
    </location>
</feature>
<name>A0A8B8F2A9_CRAVI</name>
<dbReference type="PROSITE" id="PS00022">
    <property type="entry name" value="EGF_1"/>
    <property type="match status" value="1"/>
</dbReference>
<proteinExistence type="predicted"/>
<evidence type="ECO:0000313" key="3">
    <source>
        <dbReference type="Proteomes" id="UP000694844"/>
    </source>
</evidence>
<feature type="signal peptide" evidence="1">
    <location>
        <begin position="1"/>
        <end position="21"/>
    </location>
</feature>
<protein>
    <submittedName>
        <fullName evidence="4">Uncharacterized protein LOC111138331</fullName>
    </submittedName>
</protein>
<organism evidence="3 4">
    <name type="scientific">Crassostrea virginica</name>
    <name type="common">Eastern oyster</name>
    <dbReference type="NCBI Taxonomy" id="6565"/>
    <lineage>
        <taxon>Eukaryota</taxon>
        <taxon>Metazoa</taxon>
        <taxon>Spiralia</taxon>
        <taxon>Lophotrochozoa</taxon>
        <taxon>Mollusca</taxon>
        <taxon>Bivalvia</taxon>
        <taxon>Autobranchia</taxon>
        <taxon>Pteriomorphia</taxon>
        <taxon>Ostreida</taxon>
        <taxon>Ostreoidea</taxon>
        <taxon>Ostreidae</taxon>
        <taxon>Crassostrea</taxon>
    </lineage>
</organism>
<gene>
    <name evidence="4" type="primary">LOC111138331</name>
</gene>